<dbReference type="InterPro" id="IPR049996">
    <property type="entry name" value="Slr7037-like"/>
</dbReference>
<reference evidence="1 2" key="1">
    <citation type="journal article" date="2022" name="Front. Microbiol.">
        <title>High genomic differentiation and limited gene flow indicate recent cryptic speciation within the genus Laspinema (cyanobacteria).</title>
        <authorList>
            <person name="Stanojkovic A."/>
            <person name="Skoupy S."/>
            <person name="Skaloud P."/>
            <person name="Dvorak P."/>
        </authorList>
    </citation>
    <scope>NUCLEOTIDE SEQUENCE [LARGE SCALE GENOMIC DNA]</scope>
    <source>
        <strain evidence="1 2">D2a</strain>
    </source>
</reference>
<gene>
    <name evidence="1" type="ORF">NG799_27680</name>
</gene>
<dbReference type="Proteomes" id="UP001525890">
    <property type="component" value="Unassembled WGS sequence"/>
</dbReference>
<keyword evidence="2" id="KW-1185">Reference proteome</keyword>
<dbReference type="RefSeq" id="WP_368009529.1">
    <property type="nucleotide sequence ID" value="NZ_JAMXFF010000074.1"/>
</dbReference>
<dbReference type="SUPFAM" id="SSF52540">
    <property type="entry name" value="P-loop containing nucleoside triphosphate hydrolases"/>
    <property type="match status" value="1"/>
</dbReference>
<proteinExistence type="predicted"/>
<accession>A0ABT2MZC6</accession>
<name>A0ABT2MZC6_9CYAN</name>
<evidence type="ECO:0008006" key="3">
    <source>
        <dbReference type="Google" id="ProtNLM"/>
    </source>
</evidence>
<dbReference type="NCBIfam" id="NF042913">
    <property type="entry name" value="CyRepA1"/>
    <property type="match status" value="1"/>
</dbReference>
<evidence type="ECO:0000313" key="1">
    <source>
        <dbReference type="EMBL" id="MCT7970099.1"/>
    </source>
</evidence>
<comment type="caution">
    <text evidence="1">The sequence shown here is derived from an EMBL/GenBank/DDBJ whole genome shotgun (WGS) entry which is preliminary data.</text>
</comment>
<dbReference type="InterPro" id="IPR027417">
    <property type="entry name" value="P-loop_NTPase"/>
</dbReference>
<evidence type="ECO:0000313" key="2">
    <source>
        <dbReference type="Proteomes" id="UP001525890"/>
    </source>
</evidence>
<sequence length="1192" mass="135345">MSYYSTSSIAQKSYTRRNTCLVCGGSSGCAPSKAIDGGVACLRPDQADLSDWHKVKDLREGMGALFKPLADHEEEIRKWKEDQQLIAPRTAEEKAIAEFLAAEEARKKADLAREKAEKEHKEKVSKADKLNFALRDRQIRHWLTKYPLTEEHRENLHNRGLTDEAIKLGCFGSQKGYAMICPAFWGDQIIGFQNRLDNPDDGGKYRWGWNHPVPNHLDNGELPITVIGSSDDGTVNLTEGVLKPFICQMNRGGLFVGASGANFPEFVLRKALEEHKVKRAILWPDAGSRANQSVFKRYEALRLLLGLLDIPLVVADWGQWLLKDQPECDEIDSSVEVEFKDADEFFTVDEALEGIWRRAKKQKQWRARQKYSATKKLKGQYIDTPLPGVNTLSAFRFGMGRGKTQWLEDVFFSGLKDESVLMIGSKNNLLIQTCKRIRKEDDQGNVQGIPLHHIWEHSEEAEAQIASLEDWGNYFIAFCIHSISKFCDEALKGKNLVFDEAVTFLSTLLLSKTLEGQDPRDPSRGRREVALEKLKLALSTATRVVLMDANLPDFVVDFFAANAPHLKVEKIAAEENLNPKKIYLLSGEDIAVNDYSGLIAQIMEAVDQNETIAIGSDARSFTRAIAELLTDIESKVVRIDGDTSGEEWVKKEFLTDPDGWMSSRKIQVLLYSPAMGEGVNILKPFDRQILYFSNNSIPATEQVQMIGRIRHCDTREVFMLSHGIKKSVAPTHPYHYKKLQEALLKAEEDAMGGGTREFISQLEQDATIYDTASIFGCLHNYERNNPKSCLKYLLELNGDIVIEAEIEGNDTAKVAFKSAKKATKERVARDKYTSEDLEKEQVTTLKAKGFGGTYREQCALAKFYMKEDLPGIEESPVWSEDFFYLTEFESPNLISQAEKYYLYATDLDLTPIRAKKWEDKNSLWTFRSTFLEVDALKKMPLGPILESEKFCKDSPVIQNWLKSLRIPHLPKLDKTTKLTPKQEAERKALNSQRMKAIAKLQSEARWTPRADLRENPIQSLGAVLDRLGLGLERVDTVKADDGSKIQYYRVNFDLHDTPEFVEIVECKHRKYTAKLEHIAEWESNSPNPCPEKVSDGVTPPYNLLKVEAWGYTTLIDENKPSEIALDHPIPPAPPYPRNGIREDWIKWLEYLYKRIQKPLENIPKDLIALQLRCFDLATHLGDSDALEAVYPF</sequence>
<protein>
    <recommendedName>
        <fullName evidence="3">Replication origin-binding protein domain-containing protein</fullName>
    </recommendedName>
</protein>
<organism evidence="1 2">
    <name type="scientific">Laspinema palackyanum D2a</name>
    <dbReference type="NCBI Taxonomy" id="2953684"/>
    <lineage>
        <taxon>Bacteria</taxon>
        <taxon>Bacillati</taxon>
        <taxon>Cyanobacteriota</taxon>
        <taxon>Cyanophyceae</taxon>
        <taxon>Oscillatoriophycideae</taxon>
        <taxon>Oscillatoriales</taxon>
        <taxon>Laspinemataceae</taxon>
        <taxon>Laspinema</taxon>
        <taxon>Laspinema palackyanum</taxon>
    </lineage>
</organism>
<dbReference type="EMBL" id="JAMXFF010000074">
    <property type="protein sequence ID" value="MCT7970099.1"/>
    <property type="molecule type" value="Genomic_DNA"/>
</dbReference>